<dbReference type="RefSeq" id="WP_284352065.1">
    <property type="nucleotide sequence ID" value="NZ_BRXS01000006.1"/>
</dbReference>
<dbReference type="EMBL" id="BRXS01000006">
    <property type="protein sequence ID" value="GLC27629.1"/>
    <property type="molecule type" value="Genomic_DNA"/>
</dbReference>
<reference evidence="2" key="1">
    <citation type="submission" date="2022-08" db="EMBL/GenBank/DDBJ databases">
        <title>Draft genome sequencing of Roseisolibacter agri AW1220.</title>
        <authorList>
            <person name="Tobiishi Y."/>
            <person name="Tonouchi A."/>
        </authorList>
    </citation>
    <scope>NUCLEOTIDE SEQUENCE</scope>
    <source>
        <strain evidence="2">AW1220</strain>
    </source>
</reference>
<accession>A0AA37VFY9</accession>
<dbReference type="AlphaFoldDB" id="A0AA37VFY9"/>
<proteinExistence type="predicted"/>
<name>A0AA37VFY9_9BACT</name>
<comment type="caution">
    <text evidence="2">The sequence shown here is derived from an EMBL/GenBank/DDBJ whole genome shotgun (WGS) entry which is preliminary data.</text>
</comment>
<dbReference type="Proteomes" id="UP001161325">
    <property type="component" value="Unassembled WGS sequence"/>
</dbReference>
<feature type="transmembrane region" description="Helical" evidence="1">
    <location>
        <begin position="129"/>
        <end position="155"/>
    </location>
</feature>
<evidence type="ECO:0000256" key="1">
    <source>
        <dbReference type="SAM" id="Phobius"/>
    </source>
</evidence>
<gene>
    <name evidence="2" type="ORF">rosag_41420</name>
</gene>
<keyword evidence="1" id="KW-1133">Transmembrane helix</keyword>
<keyword evidence="1" id="KW-0812">Transmembrane</keyword>
<evidence type="ECO:0000313" key="2">
    <source>
        <dbReference type="EMBL" id="GLC27629.1"/>
    </source>
</evidence>
<protein>
    <submittedName>
        <fullName evidence="2">Uncharacterized protein</fullName>
    </submittedName>
</protein>
<keyword evidence="3" id="KW-1185">Reference proteome</keyword>
<sequence length="164" mass="16509">MEGGTTLVDWISYGIIGFVLFALAVLVLRSTWFFLSLLAIPVTDVLARRTRLGGALRRWGERGATGAGTFGALDPTPTVATTANVPRAVRLGAGVGATLGALPGVWWAARGALVTLRAGGSALSALAEAALGIGLVASAGLLVGTALGALVGLAVDASRSRSRD</sequence>
<feature type="transmembrane region" description="Helical" evidence="1">
    <location>
        <begin position="91"/>
        <end position="109"/>
    </location>
</feature>
<feature type="transmembrane region" description="Helical" evidence="1">
    <location>
        <begin position="12"/>
        <end position="40"/>
    </location>
</feature>
<keyword evidence="1" id="KW-0472">Membrane</keyword>
<evidence type="ECO:0000313" key="3">
    <source>
        <dbReference type="Proteomes" id="UP001161325"/>
    </source>
</evidence>
<organism evidence="2 3">
    <name type="scientific">Roseisolibacter agri</name>
    <dbReference type="NCBI Taxonomy" id="2014610"/>
    <lineage>
        <taxon>Bacteria</taxon>
        <taxon>Pseudomonadati</taxon>
        <taxon>Gemmatimonadota</taxon>
        <taxon>Gemmatimonadia</taxon>
        <taxon>Gemmatimonadales</taxon>
        <taxon>Gemmatimonadaceae</taxon>
        <taxon>Roseisolibacter</taxon>
    </lineage>
</organism>